<accession>A0ABT7HE79</accession>
<dbReference type="PROSITE" id="PS51387">
    <property type="entry name" value="FAD_PCMH"/>
    <property type="match status" value="1"/>
</dbReference>
<dbReference type="SUPFAM" id="SSF55103">
    <property type="entry name" value="FAD-linked oxidases, C-terminal domain"/>
    <property type="match status" value="1"/>
</dbReference>
<gene>
    <name evidence="5" type="ORF">QQF73_11110</name>
</gene>
<dbReference type="PANTHER" id="PTHR46568">
    <property type="entry name" value="ALKYLDIHYDROXYACETONEPHOSPHATE SYNTHASE, PEROXISOMAL"/>
    <property type="match status" value="1"/>
</dbReference>
<dbReference type="InterPro" id="IPR036318">
    <property type="entry name" value="FAD-bd_PCMH-like_sf"/>
</dbReference>
<keyword evidence="2" id="KW-0285">Flavoprotein</keyword>
<evidence type="ECO:0000256" key="3">
    <source>
        <dbReference type="ARBA" id="ARBA00022827"/>
    </source>
</evidence>
<comment type="similarity">
    <text evidence="1">Belongs to the FAD-binding oxidoreductase/transferase type 4 family.</text>
</comment>
<evidence type="ECO:0000256" key="2">
    <source>
        <dbReference type="ARBA" id="ARBA00022630"/>
    </source>
</evidence>
<dbReference type="Gene3D" id="3.30.300.330">
    <property type="match status" value="1"/>
</dbReference>
<dbReference type="Gene3D" id="3.30.465.10">
    <property type="match status" value="1"/>
</dbReference>
<evidence type="ECO:0000259" key="4">
    <source>
        <dbReference type="PROSITE" id="PS51387"/>
    </source>
</evidence>
<protein>
    <submittedName>
        <fullName evidence="5">FAD-binding oxidoreductase</fullName>
    </submittedName>
</protein>
<name>A0ABT7HE79_9GAMM</name>
<dbReference type="InterPro" id="IPR016166">
    <property type="entry name" value="FAD-bd_PCMH"/>
</dbReference>
<organism evidence="5 6">
    <name type="scientific">Marinobacter albus</name>
    <dbReference type="NCBI Taxonomy" id="3030833"/>
    <lineage>
        <taxon>Bacteria</taxon>
        <taxon>Pseudomonadati</taxon>
        <taxon>Pseudomonadota</taxon>
        <taxon>Gammaproteobacteria</taxon>
        <taxon>Pseudomonadales</taxon>
        <taxon>Marinobacteraceae</taxon>
        <taxon>Marinobacter</taxon>
    </lineage>
</organism>
<comment type="caution">
    <text evidence="5">The sequence shown here is derived from an EMBL/GenBank/DDBJ whole genome shotgun (WGS) entry which is preliminary data.</text>
</comment>
<dbReference type="SUPFAM" id="SSF56176">
    <property type="entry name" value="FAD-binding/transporter-associated domain-like"/>
    <property type="match status" value="1"/>
</dbReference>
<proteinExistence type="inferred from homology"/>
<feature type="domain" description="FAD-binding PCMH-type" evidence="4">
    <location>
        <begin position="98"/>
        <end position="280"/>
    </location>
</feature>
<dbReference type="Pfam" id="PF02913">
    <property type="entry name" value="FAD-oxidase_C"/>
    <property type="match status" value="1"/>
</dbReference>
<dbReference type="Pfam" id="PF01565">
    <property type="entry name" value="FAD_binding_4"/>
    <property type="match status" value="1"/>
</dbReference>
<evidence type="ECO:0000313" key="5">
    <source>
        <dbReference type="EMBL" id="MDK9558170.1"/>
    </source>
</evidence>
<reference evidence="5 6" key="1">
    <citation type="submission" date="2023-05" db="EMBL/GenBank/DDBJ databases">
        <title>Marinobacter albus sp. nov., a marine bacterium isolated from sand in a coastal intertidal zone of huludao.</title>
        <authorList>
            <person name="Deng T."/>
        </authorList>
    </citation>
    <scope>NUCLEOTIDE SEQUENCE [LARGE SCALE GENOMIC DNA]</scope>
    <source>
        <strain evidence="5 6">M216</strain>
    </source>
</reference>
<evidence type="ECO:0000313" key="6">
    <source>
        <dbReference type="Proteomes" id="UP001223547"/>
    </source>
</evidence>
<dbReference type="InterPro" id="IPR025650">
    <property type="entry name" value="Alkyl-DHAP_Synthase"/>
</dbReference>
<dbReference type="RefSeq" id="WP_219865404.1">
    <property type="nucleotide sequence ID" value="NZ_JASSQD010000001.1"/>
</dbReference>
<sequence>MRTIEDFLKRRYWGWGNQASPVPTPMVDAFTTFLEQYSGICASPPLELPDTQAIELPEPRFVLPAAFAEWLTSDKEIRLHHCFGKSFRDSWRATHLQFDNPPDYVAFPGTDGQLAELFRFAKQEGIHVIPYGGGSSVVGGIEPPPRDQSNGVISVNMLNFNQVLEVDEVSRCARIQAGTYGPDLERQLKPFGLTLRHFPQSFEFSTLGGWIATRAGGHYATQYTHIDEFVESIRLVTPEGTMQTRRLPGSGAGPSEERLILGSEGTLGIITEAWVRLQAIPQYKAATTIGFTDYSQGVEACRQISQSGLQPSNARYIGRQEAMFMGLGDGSKDILILGFESNAFPVTDRLKQAISLALECGGTDLSPQTGNPDAKQRDTGADNWKQAFITVPYLRDELVRRGLIVETLETAITWDRFDRFHQRLLTTANAAIRDQCGKGFITCRFTHLYPDGPAPYYTIMAQGNGKDDLKRWDAIKRAVSDALIEEGGTITHHHAVGRDHKMHYLRQASPLFVSMLRSAKGSVDPDHLLNPGILFD</sequence>
<dbReference type="InterPro" id="IPR016164">
    <property type="entry name" value="FAD-linked_Oxase-like_C"/>
</dbReference>
<dbReference type="PANTHER" id="PTHR46568:SF1">
    <property type="entry name" value="ALKYLDIHYDROXYACETONEPHOSPHATE SYNTHASE, PEROXISOMAL"/>
    <property type="match status" value="1"/>
</dbReference>
<evidence type="ECO:0000256" key="1">
    <source>
        <dbReference type="ARBA" id="ARBA00008000"/>
    </source>
</evidence>
<keyword evidence="6" id="KW-1185">Reference proteome</keyword>
<keyword evidence="3" id="KW-0274">FAD</keyword>
<dbReference type="InterPro" id="IPR006094">
    <property type="entry name" value="Oxid_FAD_bind_N"/>
</dbReference>
<dbReference type="EMBL" id="JASSQD010000001">
    <property type="protein sequence ID" value="MDK9558170.1"/>
    <property type="molecule type" value="Genomic_DNA"/>
</dbReference>
<dbReference type="Proteomes" id="UP001223547">
    <property type="component" value="Unassembled WGS sequence"/>
</dbReference>
<dbReference type="InterPro" id="IPR004113">
    <property type="entry name" value="FAD-bd_oxidored_4_C"/>
</dbReference>
<dbReference type="InterPro" id="IPR016169">
    <property type="entry name" value="FAD-bd_PCMH_sub2"/>
</dbReference>